<dbReference type="PIRSF" id="PIRSF001220">
    <property type="entry name" value="L-ASNase_gatD"/>
    <property type="match status" value="1"/>
</dbReference>
<dbReference type="GO" id="GO:0004067">
    <property type="term" value="F:asparaginase activity"/>
    <property type="evidence" value="ECO:0007669"/>
    <property type="project" value="UniProtKB-UniRule"/>
</dbReference>
<evidence type="ECO:0000256" key="2">
    <source>
        <dbReference type="PIRSR" id="PIRSR001220-2"/>
    </source>
</evidence>
<evidence type="ECO:0000256" key="1">
    <source>
        <dbReference type="ARBA" id="ARBA00010518"/>
    </source>
</evidence>
<dbReference type="InterPro" id="IPR037152">
    <property type="entry name" value="L-asparaginase_N_sf"/>
</dbReference>
<dbReference type="SUPFAM" id="SSF53774">
    <property type="entry name" value="Glutaminase/Asparaginase"/>
    <property type="match status" value="1"/>
</dbReference>
<evidence type="ECO:0000256" key="4">
    <source>
        <dbReference type="RuleBase" id="RU004456"/>
    </source>
</evidence>
<evidence type="ECO:0000259" key="5">
    <source>
        <dbReference type="Pfam" id="PF00710"/>
    </source>
</evidence>
<dbReference type="NCBIfam" id="TIGR00520">
    <property type="entry name" value="asnASE_II"/>
    <property type="match status" value="1"/>
</dbReference>
<dbReference type="InterPro" id="IPR027475">
    <property type="entry name" value="Asparaginase/glutaminase_AS2"/>
</dbReference>
<feature type="active site" evidence="3">
    <location>
        <position position="112"/>
    </location>
</feature>
<dbReference type="PROSITE" id="PS00917">
    <property type="entry name" value="ASN_GLN_ASE_2"/>
    <property type="match status" value="1"/>
</dbReference>
<dbReference type="EMBL" id="UGDC01000003">
    <property type="protein sequence ID" value="STJ78833.1"/>
    <property type="molecule type" value="Genomic_DNA"/>
</dbReference>
<feature type="domain" description="L-asparaginase N-terminal" evidence="5">
    <location>
        <begin position="45"/>
        <end position="217"/>
    </location>
</feature>
<accession>A0A376Y5H5</accession>
<dbReference type="PANTHER" id="PTHR11707">
    <property type="entry name" value="L-ASPARAGINASE"/>
    <property type="match status" value="1"/>
</dbReference>
<feature type="binding site" evidence="2">
    <location>
        <position position="81"/>
    </location>
    <ligand>
        <name>substrate</name>
    </ligand>
</feature>
<comment type="similarity">
    <text evidence="1 4">Belongs to the asparaginase 1 family.</text>
</comment>
<dbReference type="InterPro" id="IPR004550">
    <property type="entry name" value="AsnASE_II"/>
</dbReference>
<dbReference type="Proteomes" id="UP000254785">
    <property type="component" value="Unassembled WGS sequence"/>
</dbReference>
<dbReference type="EC" id="3.5.1.1" evidence="6"/>
<organism evidence="6 7">
    <name type="scientific">Escherichia coli</name>
    <dbReference type="NCBI Taxonomy" id="562"/>
    <lineage>
        <taxon>Bacteria</taxon>
        <taxon>Pseudomonadati</taxon>
        <taxon>Pseudomonadota</taxon>
        <taxon>Gammaproteobacteria</taxon>
        <taxon>Enterobacterales</taxon>
        <taxon>Enterobacteriaceae</taxon>
        <taxon>Escherichia</taxon>
    </lineage>
</organism>
<dbReference type="PIRSF" id="PIRSF500176">
    <property type="entry name" value="L_ASNase"/>
    <property type="match status" value="1"/>
</dbReference>
<dbReference type="SMART" id="SM00870">
    <property type="entry name" value="Asparaginase"/>
    <property type="match status" value="1"/>
</dbReference>
<sequence>MKWSFSKRRHLPHWLCGLVVQHWHYPISPFSNRRDHCRGGDSATKSNYTAGKVGVENLVNAVPQLKDIANVKGEQVVNIGSQDMNDDVWLTLAKKINTDCDKTDGFVITHGTDTMEETAYFLDLTVKCDKPVVMVGAMRPSTSMSADGPFNLYNAVVTAADKASANRGVLVVMNDTVLDGRDVTKTNTTDVATFKSVNYGPLGYIHNGKIDYQRTPARKHTSDTPFDVSKLNELPKVGIVYTTLTHPIFRLKHW</sequence>
<evidence type="ECO:0000256" key="3">
    <source>
        <dbReference type="PROSITE-ProRule" id="PRU10100"/>
    </source>
</evidence>
<name>A0A376Y5H5_ECOLX</name>
<evidence type="ECO:0000313" key="6">
    <source>
        <dbReference type="EMBL" id="STJ78833.1"/>
    </source>
</evidence>
<dbReference type="AlphaFoldDB" id="A0A376Y5H5"/>
<dbReference type="PROSITE" id="PS51732">
    <property type="entry name" value="ASN_GLN_ASE_3"/>
    <property type="match status" value="1"/>
</dbReference>
<evidence type="ECO:0000313" key="7">
    <source>
        <dbReference type="Proteomes" id="UP000254785"/>
    </source>
</evidence>
<dbReference type="PANTHER" id="PTHR11707:SF28">
    <property type="entry name" value="60 KDA LYSOPHOSPHOLIPASE"/>
    <property type="match status" value="1"/>
</dbReference>
<dbReference type="Gene3D" id="3.40.50.1170">
    <property type="entry name" value="L-asparaginase, N-terminal domain"/>
    <property type="match status" value="1"/>
</dbReference>
<gene>
    <name evidence="6" type="primary">ansB_1</name>
    <name evidence="6" type="ORF">NCTC9117_01380</name>
</gene>
<feature type="binding site" evidence="2">
    <location>
        <begin position="112"/>
        <end position="113"/>
    </location>
    <ligand>
        <name>substrate</name>
    </ligand>
</feature>
<proteinExistence type="inferred from homology"/>
<keyword evidence="6" id="KW-0378">Hydrolase</keyword>
<dbReference type="InterPro" id="IPR036152">
    <property type="entry name" value="Asp/glu_Ase-like_sf"/>
</dbReference>
<dbReference type="InterPro" id="IPR006034">
    <property type="entry name" value="Asparaginase/glutaminase-like"/>
</dbReference>
<dbReference type="InterPro" id="IPR027474">
    <property type="entry name" value="L-asparaginase_N"/>
</dbReference>
<dbReference type="GO" id="GO:0006528">
    <property type="term" value="P:asparagine metabolic process"/>
    <property type="evidence" value="ECO:0007669"/>
    <property type="project" value="InterPro"/>
</dbReference>
<dbReference type="Pfam" id="PF00710">
    <property type="entry name" value="Asparaginase"/>
    <property type="match status" value="1"/>
</dbReference>
<protein>
    <submittedName>
        <fullName evidence="6">L-asparaginase 2</fullName>
        <ecNumber evidence="6">3.5.1.1</ecNumber>
    </submittedName>
</protein>
<reference evidence="6 7" key="1">
    <citation type="submission" date="2018-06" db="EMBL/GenBank/DDBJ databases">
        <authorList>
            <consortium name="Pathogen Informatics"/>
            <person name="Doyle S."/>
        </authorList>
    </citation>
    <scope>NUCLEOTIDE SEQUENCE [LARGE SCALE GENOMIC DNA]</scope>
    <source>
        <strain evidence="6 7">NCTC9117</strain>
    </source>
</reference>
<dbReference type="PRINTS" id="PR00139">
    <property type="entry name" value="ASNGLNASE"/>
</dbReference>
<dbReference type="FunFam" id="3.40.50.1170:FF:000001">
    <property type="entry name" value="L-asparaginase 2"/>
    <property type="match status" value="1"/>
</dbReference>